<proteinExistence type="predicted"/>
<evidence type="ECO:0000313" key="3">
    <source>
        <dbReference type="Proteomes" id="UP001359485"/>
    </source>
</evidence>
<sequence length="690" mass="77639">MKFLHEVVFLIIFQIVPAFGSTSIRLMPLAPLNVVMRSRLAIPQLTYRSTLTRPVVPKYILGLNNFGDGSKINLMNKQWNGNNKIMEQNKHPYYISNIGSSRIHMLNVNRNAFVTPKRNVILLPITQNEIFNSGEQLKSSQKSHNPVAASTVKGHLHKNKSDEQKVLAIKQNANEFHTSTTVKIPSRGEQEKMPGNHQSQVTFPMYKGNSKKNETKQFFTTTASSNKTVPIDAPAFHLHKILKKPSKVPLFPMKGKFPMTVAHNKNSSRHSWPSERPHNIRPYEVQEVNQDVGHIKATDSIKSGNSNEHKFQVNPTKGTVTPVTHATTKPTTQDSLLLLRDSLSKILEGLIGPNWREGNDKLSGGKVDDSTPGGSAPGQVRKKSPHVSEKAQQKGRDSKKIFLPEIGGISEGKYTNVGDSSLPPVQESTTDVVRLSTIFVPTDGKSIGQIMLDDGFTTEEESTFTTHQNPAVPSQDFFSYSVHDSVTKDDKHREVKSKPTQHTPQKDESTSYSATTKEFTDDPLSFDLFADTNENGQRRSDILITEDEYEKSQNDPEYLQKLKEDSTSKFNMESIMSSVPLVIDDLRQNKIQPEDLSLLSEAFGKYWPDILTLSNDSNFDLLPLLQLKDEKDLQNFFDAFLPDEMRKSTMDTEHFEVANGADDAYKNFYVTGQESDSSEKDSERRKEEEK</sequence>
<accession>A0ABR1AQ19</accession>
<feature type="region of interest" description="Disordered" evidence="1">
    <location>
        <begin position="354"/>
        <end position="398"/>
    </location>
</feature>
<gene>
    <name evidence="2" type="ORF">RUM44_011452</name>
</gene>
<feature type="compositionally biased region" description="Basic and acidic residues" evidence="1">
    <location>
        <begin position="386"/>
        <end position="398"/>
    </location>
</feature>
<feature type="region of interest" description="Disordered" evidence="1">
    <location>
        <begin position="298"/>
        <end position="327"/>
    </location>
</feature>
<feature type="compositionally biased region" description="Low complexity" evidence="1">
    <location>
        <begin position="316"/>
        <end position="327"/>
    </location>
</feature>
<dbReference type="EMBL" id="JAWJWF010000046">
    <property type="protein sequence ID" value="KAK6624593.1"/>
    <property type="molecule type" value="Genomic_DNA"/>
</dbReference>
<comment type="caution">
    <text evidence="2">The sequence shown here is derived from an EMBL/GenBank/DDBJ whole genome shotgun (WGS) entry which is preliminary data.</text>
</comment>
<feature type="compositionally biased region" description="Basic and acidic residues" evidence="1">
    <location>
        <begin position="677"/>
        <end position="690"/>
    </location>
</feature>
<protein>
    <submittedName>
        <fullName evidence="2">Uncharacterized protein</fullName>
    </submittedName>
</protein>
<evidence type="ECO:0000313" key="2">
    <source>
        <dbReference type="EMBL" id="KAK6624593.1"/>
    </source>
</evidence>
<reference evidence="2 3" key="1">
    <citation type="submission" date="2023-09" db="EMBL/GenBank/DDBJ databases">
        <title>Genomes of two closely related lineages of the louse Polyplax serrata with different host specificities.</title>
        <authorList>
            <person name="Martinu J."/>
            <person name="Tarabai H."/>
            <person name="Stefka J."/>
            <person name="Hypsa V."/>
        </authorList>
    </citation>
    <scope>NUCLEOTIDE SEQUENCE [LARGE SCALE GENOMIC DNA]</scope>
    <source>
        <strain evidence="2">98ZLc_SE</strain>
    </source>
</reference>
<name>A0ABR1AQ19_POLSC</name>
<keyword evidence="3" id="KW-1185">Reference proteome</keyword>
<feature type="region of interest" description="Disordered" evidence="1">
    <location>
        <begin position="668"/>
        <end position="690"/>
    </location>
</feature>
<organism evidence="2 3">
    <name type="scientific">Polyplax serrata</name>
    <name type="common">Common mouse louse</name>
    <dbReference type="NCBI Taxonomy" id="468196"/>
    <lineage>
        <taxon>Eukaryota</taxon>
        <taxon>Metazoa</taxon>
        <taxon>Ecdysozoa</taxon>
        <taxon>Arthropoda</taxon>
        <taxon>Hexapoda</taxon>
        <taxon>Insecta</taxon>
        <taxon>Pterygota</taxon>
        <taxon>Neoptera</taxon>
        <taxon>Paraneoptera</taxon>
        <taxon>Psocodea</taxon>
        <taxon>Troctomorpha</taxon>
        <taxon>Phthiraptera</taxon>
        <taxon>Anoplura</taxon>
        <taxon>Polyplacidae</taxon>
        <taxon>Polyplax</taxon>
    </lineage>
</organism>
<dbReference type="Proteomes" id="UP001359485">
    <property type="component" value="Unassembled WGS sequence"/>
</dbReference>
<evidence type="ECO:0000256" key="1">
    <source>
        <dbReference type="SAM" id="MobiDB-lite"/>
    </source>
</evidence>
<feature type="compositionally biased region" description="Basic and acidic residues" evidence="1">
    <location>
        <begin position="488"/>
        <end position="497"/>
    </location>
</feature>
<feature type="region of interest" description="Disordered" evidence="1">
    <location>
        <begin position="488"/>
        <end position="515"/>
    </location>
</feature>